<proteinExistence type="predicted"/>
<keyword evidence="2" id="KW-1185">Reference proteome</keyword>
<organism evidence="1 2">
    <name type="scientific">Pseudogemmobacter humi</name>
    <dbReference type="NCBI Taxonomy" id="2483812"/>
    <lineage>
        <taxon>Bacteria</taxon>
        <taxon>Pseudomonadati</taxon>
        <taxon>Pseudomonadota</taxon>
        <taxon>Alphaproteobacteria</taxon>
        <taxon>Rhodobacterales</taxon>
        <taxon>Paracoccaceae</taxon>
        <taxon>Pseudogemmobacter</taxon>
    </lineage>
</organism>
<accession>A0A3P5XI92</accession>
<evidence type="ECO:0000313" key="1">
    <source>
        <dbReference type="EMBL" id="VDC28237.1"/>
    </source>
</evidence>
<evidence type="ECO:0000313" key="2">
    <source>
        <dbReference type="Proteomes" id="UP000277498"/>
    </source>
</evidence>
<protein>
    <submittedName>
        <fullName evidence="1">Uncharacterized protein</fullName>
    </submittedName>
</protein>
<name>A0A3P5XI92_9RHOB</name>
<dbReference type="RefSeq" id="WP_124086535.1">
    <property type="nucleotide sequence ID" value="NZ_UXAW01000067.1"/>
</dbReference>
<gene>
    <name evidence="1" type="ORF">XINFAN_02013</name>
</gene>
<sequence length="200" mass="22362">MTEYLTREIAAERAGRSLTNLEAAMLQFVGLGRAGQPRLTVDHQSFDLDNDGRPWRRERAEWYCAMLAIALARMVSRAPHPVADLSALTGSPEAELDRLQHEAQIAGLGRPVTDLVYRLNAAITALRSRPVGKVWQPIDTMLDRRRVLLWWQPLSCAIIGTVEDGTLRRGDGGTTQNEIANWGRFFPFWHPLPDGPEGVP</sequence>
<dbReference type="Proteomes" id="UP000277498">
    <property type="component" value="Unassembled WGS sequence"/>
</dbReference>
<dbReference type="EMBL" id="UXAW01000067">
    <property type="protein sequence ID" value="VDC28237.1"/>
    <property type="molecule type" value="Genomic_DNA"/>
</dbReference>
<reference evidence="1 2" key="1">
    <citation type="submission" date="2018-11" db="EMBL/GenBank/DDBJ databases">
        <authorList>
            <person name="Criscuolo A."/>
        </authorList>
    </citation>
    <scope>NUCLEOTIDE SEQUENCE [LARGE SCALE GENOMIC DNA]</scope>
    <source>
        <strain evidence="1">ACIP111625</strain>
    </source>
</reference>
<dbReference type="AlphaFoldDB" id="A0A3P5XI92"/>